<evidence type="ECO:0000313" key="1">
    <source>
        <dbReference type="EMBL" id="SVA27707.1"/>
    </source>
</evidence>
<dbReference type="AlphaFoldDB" id="A0A381UK64"/>
<dbReference type="GO" id="GO:0004305">
    <property type="term" value="F:ethanolamine kinase activity"/>
    <property type="evidence" value="ECO:0007669"/>
    <property type="project" value="TreeGrafter"/>
</dbReference>
<dbReference type="Pfam" id="PF01633">
    <property type="entry name" value="Choline_kinase"/>
    <property type="match status" value="1"/>
</dbReference>
<reference evidence="1" key="1">
    <citation type="submission" date="2018-05" db="EMBL/GenBank/DDBJ databases">
        <authorList>
            <person name="Lanie J.A."/>
            <person name="Ng W.-L."/>
            <person name="Kazmierczak K.M."/>
            <person name="Andrzejewski T.M."/>
            <person name="Davidsen T.M."/>
            <person name="Wayne K.J."/>
            <person name="Tettelin H."/>
            <person name="Glass J.I."/>
            <person name="Rusch D."/>
            <person name="Podicherti R."/>
            <person name="Tsui H.-C.T."/>
            <person name="Winkler M.E."/>
        </authorList>
    </citation>
    <scope>NUCLEOTIDE SEQUENCE</scope>
</reference>
<accession>A0A381UK64</accession>
<sequence>MTDEGHKAVERLTCWQKESLTPIRSETVEGGITNRNFRVEHGNELFFVRLGEDIPEHGVYRFNELAASRAAFSCGISPEVVHAESGAMVLLFIEGKTLVPENLREHSTIQKVVSLLKKCHLEMPQHLPGSTLIFWVFQVLRGYANTLREGKSRMIPELSRFMEINRQLEKTVGAVEMRFGHNDLLAGNFIDDGRRLWLIDWDYAGFNSPLFDLANLASNNEYAEILEKQLLEMYFEKAVSPDLWRRYFAMKCASLLREAMWSMVSEIHSTLDFDYVQYTSDNLDRFEKTYANFNKL</sequence>
<protein>
    <recommendedName>
        <fullName evidence="2">Aminoglycoside phosphotransferase domain-containing protein</fullName>
    </recommendedName>
</protein>
<dbReference type="CDD" id="cd05151">
    <property type="entry name" value="ChoK-like"/>
    <property type="match status" value="1"/>
</dbReference>
<dbReference type="GO" id="GO:0006646">
    <property type="term" value="P:phosphatidylethanolamine biosynthetic process"/>
    <property type="evidence" value="ECO:0007669"/>
    <property type="project" value="TreeGrafter"/>
</dbReference>
<dbReference type="SUPFAM" id="SSF56112">
    <property type="entry name" value="Protein kinase-like (PK-like)"/>
    <property type="match status" value="1"/>
</dbReference>
<name>A0A381UK64_9ZZZZ</name>
<gene>
    <name evidence="1" type="ORF">METZ01_LOCUS80561</name>
</gene>
<evidence type="ECO:0008006" key="2">
    <source>
        <dbReference type="Google" id="ProtNLM"/>
    </source>
</evidence>
<organism evidence="1">
    <name type="scientific">marine metagenome</name>
    <dbReference type="NCBI Taxonomy" id="408172"/>
    <lineage>
        <taxon>unclassified sequences</taxon>
        <taxon>metagenomes</taxon>
        <taxon>ecological metagenomes</taxon>
    </lineage>
</organism>
<dbReference type="Gene3D" id="3.90.1200.10">
    <property type="match status" value="1"/>
</dbReference>
<dbReference type="Gene3D" id="3.30.200.20">
    <property type="entry name" value="Phosphorylase Kinase, domain 1"/>
    <property type="match status" value="1"/>
</dbReference>
<dbReference type="PANTHER" id="PTHR22603:SF66">
    <property type="entry name" value="ETHANOLAMINE KINASE"/>
    <property type="match status" value="1"/>
</dbReference>
<proteinExistence type="predicted"/>
<dbReference type="EMBL" id="UINC01006468">
    <property type="protein sequence ID" value="SVA27707.1"/>
    <property type="molecule type" value="Genomic_DNA"/>
</dbReference>
<dbReference type="PANTHER" id="PTHR22603">
    <property type="entry name" value="CHOLINE/ETHANOALAMINE KINASE"/>
    <property type="match status" value="1"/>
</dbReference>
<dbReference type="GO" id="GO:0005737">
    <property type="term" value="C:cytoplasm"/>
    <property type="evidence" value="ECO:0007669"/>
    <property type="project" value="TreeGrafter"/>
</dbReference>
<dbReference type="InterPro" id="IPR011009">
    <property type="entry name" value="Kinase-like_dom_sf"/>
</dbReference>